<protein>
    <submittedName>
        <fullName evidence="2">Uncharacterized protein</fullName>
    </submittedName>
</protein>
<proteinExistence type="predicted"/>
<keyword evidence="3" id="KW-1185">Reference proteome</keyword>
<sequence length="109" mass="11632">MKLSVKAALIIAVSMAIFTLNGAIFWSDDFRFLMTSAIFGALVGIIALPEFDKRCRKGAGVRNLLAGILSGAGIAVLQEMSLEWAAVTVLAGGALGYLGLRWVRHLQLP</sequence>
<dbReference type="AlphaFoldDB" id="A0A545TUC8"/>
<keyword evidence="1" id="KW-0812">Transmembrane</keyword>
<evidence type="ECO:0000256" key="1">
    <source>
        <dbReference type="SAM" id="Phobius"/>
    </source>
</evidence>
<feature type="transmembrane region" description="Helical" evidence="1">
    <location>
        <begin position="84"/>
        <end position="103"/>
    </location>
</feature>
<name>A0A545TUC8_9PROT</name>
<evidence type="ECO:0000313" key="3">
    <source>
        <dbReference type="Proteomes" id="UP000315252"/>
    </source>
</evidence>
<feature type="transmembrane region" description="Helical" evidence="1">
    <location>
        <begin position="32"/>
        <end position="49"/>
    </location>
</feature>
<feature type="transmembrane region" description="Helical" evidence="1">
    <location>
        <begin position="61"/>
        <end position="78"/>
    </location>
</feature>
<reference evidence="2 3" key="1">
    <citation type="submission" date="2019-06" db="EMBL/GenBank/DDBJ databases">
        <title>Whole genome sequence for Rhodospirillaceae sp. R148.</title>
        <authorList>
            <person name="Wang G."/>
        </authorList>
    </citation>
    <scope>NUCLEOTIDE SEQUENCE [LARGE SCALE GENOMIC DNA]</scope>
    <source>
        <strain evidence="2 3">R148</strain>
    </source>
</reference>
<keyword evidence="1" id="KW-1133">Transmembrane helix</keyword>
<evidence type="ECO:0000313" key="2">
    <source>
        <dbReference type="EMBL" id="TQV80819.1"/>
    </source>
</evidence>
<dbReference type="Proteomes" id="UP000315252">
    <property type="component" value="Unassembled WGS sequence"/>
</dbReference>
<gene>
    <name evidence="2" type="ORF">FKG95_11765</name>
</gene>
<accession>A0A545TUC8</accession>
<dbReference type="EMBL" id="VHSH01000003">
    <property type="protein sequence ID" value="TQV80819.1"/>
    <property type="molecule type" value="Genomic_DNA"/>
</dbReference>
<keyword evidence="1" id="KW-0472">Membrane</keyword>
<dbReference type="RefSeq" id="WP_142896533.1">
    <property type="nucleotide sequence ID" value="NZ_ML660054.1"/>
</dbReference>
<feature type="transmembrane region" description="Helical" evidence="1">
    <location>
        <begin position="7"/>
        <end position="26"/>
    </location>
</feature>
<comment type="caution">
    <text evidence="2">The sequence shown here is derived from an EMBL/GenBank/DDBJ whole genome shotgun (WGS) entry which is preliminary data.</text>
</comment>
<organism evidence="2 3">
    <name type="scientific">Denitrobaculum tricleocarpae</name>
    <dbReference type="NCBI Taxonomy" id="2591009"/>
    <lineage>
        <taxon>Bacteria</taxon>
        <taxon>Pseudomonadati</taxon>
        <taxon>Pseudomonadota</taxon>
        <taxon>Alphaproteobacteria</taxon>
        <taxon>Rhodospirillales</taxon>
        <taxon>Rhodospirillaceae</taxon>
        <taxon>Denitrobaculum</taxon>
    </lineage>
</organism>